<dbReference type="Proteomes" id="UP001241603">
    <property type="component" value="Unassembled WGS sequence"/>
</dbReference>
<reference evidence="2 3" key="1">
    <citation type="submission" date="2023-07" db="EMBL/GenBank/DDBJ databases">
        <title>Genomic Encyclopedia of Type Strains, Phase IV (KMG-IV): sequencing the most valuable type-strain genomes for metagenomic binning, comparative biology and taxonomic classification.</title>
        <authorList>
            <person name="Goeker M."/>
        </authorList>
    </citation>
    <scope>NUCLEOTIDE SEQUENCE [LARGE SCALE GENOMIC DNA]</scope>
    <source>
        <strain evidence="2 3">B6-8</strain>
    </source>
</reference>
<dbReference type="SMART" id="SM00418">
    <property type="entry name" value="HTH_ARSR"/>
    <property type="match status" value="1"/>
</dbReference>
<dbReference type="PRINTS" id="PR00778">
    <property type="entry name" value="HTHARSR"/>
</dbReference>
<evidence type="ECO:0000259" key="1">
    <source>
        <dbReference type="PROSITE" id="PS50987"/>
    </source>
</evidence>
<proteinExistence type="predicted"/>
<dbReference type="CDD" id="cd00090">
    <property type="entry name" value="HTH_ARSR"/>
    <property type="match status" value="1"/>
</dbReference>
<dbReference type="Gene3D" id="1.10.10.10">
    <property type="entry name" value="Winged helix-like DNA-binding domain superfamily/Winged helix DNA-binding domain"/>
    <property type="match status" value="1"/>
</dbReference>
<accession>A0ABU0H4C7</accession>
<dbReference type="InterPro" id="IPR011991">
    <property type="entry name" value="ArsR-like_HTH"/>
</dbReference>
<sequence length="133" mass="14419">MARPAVDPGATRIAKAPHRADIGWMTNADTFISSSNAATGERLRLSDRQFTLISKALAEPRRYQILKEIGAAGAPVACSCVVQSQKVSAATMSHHMKELENAGLIEIVREGKFASLVLKRGVLDAYLRQLSEI</sequence>
<keyword evidence="3" id="KW-1185">Reference proteome</keyword>
<evidence type="ECO:0000313" key="3">
    <source>
        <dbReference type="Proteomes" id="UP001241603"/>
    </source>
</evidence>
<dbReference type="SUPFAM" id="SSF46785">
    <property type="entry name" value="Winged helix' DNA-binding domain"/>
    <property type="match status" value="1"/>
</dbReference>
<dbReference type="PROSITE" id="PS50987">
    <property type="entry name" value="HTH_ARSR_2"/>
    <property type="match status" value="1"/>
</dbReference>
<keyword evidence="2" id="KW-0238">DNA-binding</keyword>
<dbReference type="Pfam" id="PF12840">
    <property type="entry name" value="HTH_20"/>
    <property type="match status" value="1"/>
</dbReference>
<name>A0ABU0H4C7_9HYPH</name>
<comment type="caution">
    <text evidence="2">The sequence shown here is derived from an EMBL/GenBank/DDBJ whole genome shotgun (WGS) entry which is preliminary data.</text>
</comment>
<dbReference type="InterPro" id="IPR001845">
    <property type="entry name" value="HTH_ArsR_DNA-bd_dom"/>
</dbReference>
<dbReference type="EMBL" id="JAUSVO010000002">
    <property type="protein sequence ID" value="MDQ0437163.1"/>
    <property type="molecule type" value="Genomic_DNA"/>
</dbReference>
<protein>
    <submittedName>
        <fullName evidence="2">DNA-binding transcriptional ArsR family regulator</fullName>
    </submittedName>
</protein>
<gene>
    <name evidence="2" type="ORF">QO014_001548</name>
</gene>
<dbReference type="InterPro" id="IPR036388">
    <property type="entry name" value="WH-like_DNA-bd_sf"/>
</dbReference>
<organism evidence="2 3">
    <name type="scientific">Kaistia dalseonensis</name>
    <dbReference type="NCBI Taxonomy" id="410840"/>
    <lineage>
        <taxon>Bacteria</taxon>
        <taxon>Pseudomonadati</taxon>
        <taxon>Pseudomonadota</taxon>
        <taxon>Alphaproteobacteria</taxon>
        <taxon>Hyphomicrobiales</taxon>
        <taxon>Kaistiaceae</taxon>
        <taxon>Kaistia</taxon>
    </lineage>
</organism>
<dbReference type="GO" id="GO:0003677">
    <property type="term" value="F:DNA binding"/>
    <property type="evidence" value="ECO:0007669"/>
    <property type="project" value="UniProtKB-KW"/>
</dbReference>
<dbReference type="RefSeq" id="WP_266348095.1">
    <property type="nucleotide sequence ID" value="NZ_JAPKNG010000002.1"/>
</dbReference>
<feature type="domain" description="HTH arsR-type" evidence="1">
    <location>
        <begin position="43"/>
        <end position="133"/>
    </location>
</feature>
<dbReference type="InterPro" id="IPR036390">
    <property type="entry name" value="WH_DNA-bd_sf"/>
</dbReference>
<evidence type="ECO:0000313" key="2">
    <source>
        <dbReference type="EMBL" id="MDQ0437163.1"/>
    </source>
</evidence>